<accession>H0E8I1</accession>
<dbReference type="AlphaFoldDB" id="H0E8I1"/>
<proteinExistence type="predicted"/>
<dbReference type="InterPro" id="IPR016040">
    <property type="entry name" value="NAD(P)-bd_dom"/>
</dbReference>
<evidence type="ECO:0000313" key="3">
    <source>
        <dbReference type="Proteomes" id="UP000005143"/>
    </source>
</evidence>
<evidence type="ECO:0000313" key="2">
    <source>
        <dbReference type="EMBL" id="EHN09981.1"/>
    </source>
</evidence>
<protein>
    <recommendedName>
        <fullName evidence="1">NAD(P)-binding domain-containing protein</fullName>
    </recommendedName>
</protein>
<dbReference type="OrthoDB" id="5243824at2"/>
<keyword evidence="3" id="KW-1185">Reference proteome</keyword>
<dbReference type="SUPFAM" id="SSF51735">
    <property type="entry name" value="NAD(P)-binding Rossmann-fold domains"/>
    <property type="match status" value="1"/>
</dbReference>
<gene>
    <name evidence="2" type="ORF">PAI11_31420</name>
</gene>
<feature type="domain" description="NAD(P)-binding" evidence="1">
    <location>
        <begin position="9"/>
        <end position="83"/>
    </location>
</feature>
<evidence type="ECO:0000259" key="1">
    <source>
        <dbReference type="Pfam" id="PF13460"/>
    </source>
</evidence>
<reference evidence="2 3" key="1">
    <citation type="journal article" date="2013" name="Biodegradation">
        <title>Quantitative proteomic analysis of ibuprofen-degrading Patulibacter sp. strain I11.</title>
        <authorList>
            <person name="Almeida B."/>
            <person name="Kjeldal H."/>
            <person name="Lolas I."/>
            <person name="Knudsen A.D."/>
            <person name="Carvalho G."/>
            <person name="Nielsen K.L."/>
            <person name="Barreto Crespo M.T."/>
            <person name="Stensballe A."/>
            <person name="Nielsen J.L."/>
        </authorList>
    </citation>
    <scope>NUCLEOTIDE SEQUENCE [LARGE SCALE GENOMIC DNA]</scope>
    <source>
        <strain evidence="2 3">I11</strain>
    </source>
</reference>
<dbReference type="EMBL" id="AGUD01000244">
    <property type="protein sequence ID" value="EHN09981.1"/>
    <property type="molecule type" value="Genomic_DNA"/>
</dbReference>
<dbReference type="InterPro" id="IPR036291">
    <property type="entry name" value="NAD(P)-bd_dom_sf"/>
</dbReference>
<name>H0E8I1_9ACTN</name>
<comment type="caution">
    <text evidence="2">The sequence shown here is derived from an EMBL/GenBank/DDBJ whole genome shotgun (WGS) entry which is preliminary data.</text>
</comment>
<dbReference type="Proteomes" id="UP000005143">
    <property type="component" value="Unassembled WGS sequence"/>
</dbReference>
<organism evidence="2 3">
    <name type="scientific">Patulibacter medicamentivorans</name>
    <dbReference type="NCBI Taxonomy" id="1097667"/>
    <lineage>
        <taxon>Bacteria</taxon>
        <taxon>Bacillati</taxon>
        <taxon>Actinomycetota</taxon>
        <taxon>Thermoleophilia</taxon>
        <taxon>Solirubrobacterales</taxon>
        <taxon>Patulibacteraceae</taxon>
        <taxon>Patulibacter</taxon>
    </lineage>
</organism>
<dbReference type="Gene3D" id="3.40.50.720">
    <property type="entry name" value="NAD(P)-binding Rossmann-like Domain"/>
    <property type="match status" value="1"/>
</dbReference>
<sequence>MRLLLIGGGERGLRLTRTLTADGHAVRVVTRDPARHAAIRDAGGEPWDGDPDRIGTLRYALDNVTVLVWALGTADGDDADKVRALHGTRLEMLLERTIDTTVRGVLYECSGTLPVEVLSQGARIVERMCRHNEIPWGLLYHEPEDVDGWAASTADAIDRILARDRG</sequence>
<dbReference type="RefSeq" id="WP_007576928.1">
    <property type="nucleotide sequence ID" value="NZ_AGUD01000244.1"/>
</dbReference>
<dbReference type="Pfam" id="PF13460">
    <property type="entry name" value="NAD_binding_10"/>
    <property type="match status" value="1"/>
</dbReference>